<sequence>MSLLHDFLLREEGTHRYEDHRAWMNAPQALHLHDDVVQYLNDTLLWIPALNPATRKCPMEPVQGLCHYGPTIINRSGGRIAAQIFQHWADLFACGPEQMVLTGGWCTEPDGRQHYNKLEVQRDPLVSTLRTLATWARQAEAGSHFIYHWGI</sequence>
<evidence type="ECO:0000313" key="1">
    <source>
        <dbReference type="EMBL" id="ATB47756.1"/>
    </source>
</evidence>
<dbReference type="OrthoDB" id="6711230at2"/>
<evidence type="ECO:0000313" key="2">
    <source>
        <dbReference type="Proteomes" id="UP000217343"/>
    </source>
</evidence>
<keyword evidence="2" id="KW-1185">Reference proteome</keyword>
<dbReference type="Proteomes" id="UP000217343">
    <property type="component" value="Chromosome"/>
</dbReference>
<dbReference type="RefSeq" id="WP_013939982.1">
    <property type="nucleotide sequence ID" value="NZ_CP022203.1"/>
</dbReference>
<dbReference type="KEGG" id="mmas:MYMAC_003373"/>
<gene>
    <name evidence="1" type="ORF">MYMAC_003373</name>
</gene>
<protein>
    <submittedName>
        <fullName evidence="1">Coagulation factor 5/8 type-like protein</fullName>
    </submittedName>
</protein>
<dbReference type="AlphaFoldDB" id="A0A250JX99"/>
<accession>A0A250JX99</accession>
<name>A0A250JX99_9BACT</name>
<organism evidence="1 2">
    <name type="scientific">Corallococcus macrosporus DSM 14697</name>
    <dbReference type="NCBI Taxonomy" id="1189310"/>
    <lineage>
        <taxon>Bacteria</taxon>
        <taxon>Pseudomonadati</taxon>
        <taxon>Myxococcota</taxon>
        <taxon>Myxococcia</taxon>
        <taxon>Myxococcales</taxon>
        <taxon>Cystobacterineae</taxon>
        <taxon>Myxococcaceae</taxon>
        <taxon>Corallococcus</taxon>
    </lineage>
</organism>
<dbReference type="EMBL" id="CP022203">
    <property type="protein sequence ID" value="ATB47756.1"/>
    <property type="molecule type" value="Genomic_DNA"/>
</dbReference>
<proteinExistence type="predicted"/>
<reference evidence="1 2" key="1">
    <citation type="submission" date="2017-06" db="EMBL/GenBank/DDBJ databases">
        <title>Sequencing and comparative analysis of myxobacterial genomes.</title>
        <authorList>
            <person name="Rupp O."/>
            <person name="Goesmann A."/>
            <person name="Sogaard-Andersen L."/>
        </authorList>
    </citation>
    <scope>NUCLEOTIDE SEQUENCE [LARGE SCALE GENOMIC DNA]</scope>
    <source>
        <strain evidence="1 2">DSM 14697</strain>
    </source>
</reference>